<dbReference type="PANTHER" id="PTHR34109:SF1">
    <property type="entry name" value="VOC DOMAIN-CONTAINING PROTEIN"/>
    <property type="match status" value="1"/>
</dbReference>
<dbReference type="Proteomes" id="UP000727993">
    <property type="component" value="Unassembled WGS sequence"/>
</dbReference>
<comment type="caution">
    <text evidence="2">The sequence shown here is derived from an EMBL/GenBank/DDBJ whole genome shotgun (WGS) entry which is preliminary data.</text>
</comment>
<name>A0A936NBM0_9ACTN</name>
<dbReference type="InterPro" id="IPR004360">
    <property type="entry name" value="Glyas_Fos-R_dOase_dom"/>
</dbReference>
<dbReference type="InterPro" id="IPR037523">
    <property type="entry name" value="VOC_core"/>
</dbReference>
<dbReference type="SUPFAM" id="SSF54593">
    <property type="entry name" value="Glyoxalase/Bleomycin resistance protein/Dihydroxybiphenyl dioxygenase"/>
    <property type="match status" value="1"/>
</dbReference>
<evidence type="ECO:0000313" key="3">
    <source>
        <dbReference type="Proteomes" id="UP000727993"/>
    </source>
</evidence>
<dbReference type="EMBL" id="JADJZA010000001">
    <property type="protein sequence ID" value="MBK9296062.1"/>
    <property type="molecule type" value="Genomic_DNA"/>
</dbReference>
<dbReference type="Gene3D" id="3.30.720.110">
    <property type="match status" value="1"/>
</dbReference>
<feature type="domain" description="VOC" evidence="1">
    <location>
        <begin position="14"/>
        <end position="137"/>
    </location>
</feature>
<dbReference type="PROSITE" id="PS51819">
    <property type="entry name" value="VOC"/>
    <property type="match status" value="1"/>
</dbReference>
<reference evidence="2 3" key="1">
    <citation type="submission" date="2020-10" db="EMBL/GenBank/DDBJ databases">
        <title>Connecting structure to function with the recovery of over 1000 high-quality activated sludge metagenome-assembled genomes encoding full-length rRNA genes using long-read sequencing.</title>
        <authorList>
            <person name="Singleton C.M."/>
            <person name="Petriglieri F."/>
            <person name="Kristensen J.M."/>
            <person name="Kirkegaard R.H."/>
            <person name="Michaelsen T.Y."/>
            <person name="Andersen M.H."/>
            <person name="Karst S.M."/>
            <person name="Dueholm M.S."/>
            <person name="Nielsen P.H."/>
            <person name="Albertsen M."/>
        </authorList>
    </citation>
    <scope>NUCLEOTIDE SEQUENCE [LARGE SCALE GENOMIC DNA]</scope>
    <source>
        <strain evidence="2">Lyne_18-Q3-R50-59_MAXAC.006</strain>
    </source>
</reference>
<accession>A0A936NBM0</accession>
<protein>
    <submittedName>
        <fullName evidence="2">Glyoxalase</fullName>
    </submittedName>
</protein>
<sequence length="140" mass="14847">MNASSDPASTEPSSTVWPTLIYDDAPAAIEFLLAVGFTKSIVVPNEHDETVVEHSQLRWPEGGGVMLGTANREANEFSQRPTGCGAVYVVTADPDAAFDRALAAGATAFRTMEDQDYGGRGGTVADAEGNLWSFGDYRGE</sequence>
<dbReference type="Pfam" id="PF00903">
    <property type="entry name" value="Glyoxalase"/>
    <property type="match status" value="1"/>
</dbReference>
<evidence type="ECO:0000313" key="2">
    <source>
        <dbReference type="EMBL" id="MBK9296062.1"/>
    </source>
</evidence>
<dbReference type="AlphaFoldDB" id="A0A936NBM0"/>
<dbReference type="InterPro" id="IPR029068">
    <property type="entry name" value="Glyas_Bleomycin-R_OHBP_Dase"/>
</dbReference>
<dbReference type="PANTHER" id="PTHR34109">
    <property type="entry name" value="BNAUNNG04460D PROTEIN-RELATED"/>
    <property type="match status" value="1"/>
</dbReference>
<evidence type="ECO:0000259" key="1">
    <source>
        <dbReference type="PROSITE" id="PS51819"/>
    </source>
</evidence>
<organism evidence="2 3">
    <name type="scientific">Candidatus Neomicrothrix subdominans</name>
    <dbReference type="NCBI Taxonomy" id="2954438"/>
    <lineage>
        <taxon>Bacteria</taxon>
        <taxon>Bacillati</taxon>
        <taxon>Actinomycetota</taxon>
        <taxon>Acidimicrobiia</taxon>
        <taxon>Acidimicrobiales</taxon>
        <taxon>Microthrixaceae</taxon>
        <taxon>Candidatus Neomicrothrix</taxon>
    </lineage>
</organism>
<proteinExistence type="predicted"/>
<gene>
    <name evidence="2" type="ORF">IPN02_04145</name>
</gene>
<dbReference type="Gene3D" id="3.30.720.120">
    <property type="match status" value="1"/>
</dbReference>